<evidence type="ECO:0000256" key="3">
    <source>
        <dbReference type="ARBA" id="ARBA00022833"/>
    </source>
</evidence>
<comment type="caution">
    <text evidence="5">The sequence shown here is derived from an EMBL/GenBank/DDBJ whole genome shotgun (WGS) entry which is preliminary data.</text>
</comment>
<dbReference type="InterPro" id="IPR007588">
    <property type="entry name" value="Znf_FLYWCH"/>
</dbReference>
<evidence type="ECO:0000313" key="5">
    <source>
        <dbReference type="EMBL" id="KAG7309937.1"/>
    </source>
</evidence>
<gene>
    <name evidence="5" type="ORF">JYU34_004452</name>
</gene>
<keyword evidence="2" id="KW-0863">Zinc-finger</keyword>
<dbReference type="EMBL" id="JAHIBW010000006">
    <property type="protein sequence ID" value="KAG7309937.1"/>
    <property type="molecule type" value="Genomic_DNA"/>
</dbReference>
<feature type="domain" description="FLYWCH-type" evidence="4">
    <location>
        <begin position="8"/>
        <end position="68"/>
    </location>
</feature>
<protein>
    <recommendedName>
        <fullName evidence="4">FLYWCH-type domain-containing protein</fullName>
    </recommendedName>
</protein>
<reference evidence="5 6" key="1">
    <citation type="submission" date="2021-06" db="EMBL/GenBank/DDBJ databases">
        <title>A haploid diamondback moth (Plutella xylostella L.) genome assembly resolves 31 chromosomes and identifies a diamide resistance mutation.</title>
        <authorList>
            <person name="Ward C.M."/>
            <person name="Perry K.D."/>
            <person name="Baker G."/>
            <person name="Powis K."/>
            <person name="Heckel D.G."/>
            <person name="Baxter S.W."/>
        </authorList>
    </citation>
    <scope>NUCLEOTIDE SEQUENCE [LARGE SCALE GENOMIC DNA]</scope>
    <source>
        <strain evidence="5 6">LV</strain>
        <tissue evidence="5">Single pupa</tissue>
    </source>
</reference>
<accession>A0ABQ7QY02</accession>
<keyword evidence="3" id="KW-0862">Zinc</keyword>
<proteinExistence type="predicted"/>
<evidence type="ECO:0000256" key="1">
    <source>
        <dbReference type="ARBA" id="ARBA00022723"/>
    </source>
</evidence>
<organism evidence="5 6">
    <name type="scientific">Plutella xylostella</name>
    <name type="common">Diamondback moth</name>
    <name type="synonym">Plutella maculipennis</name>
    <dbReference type="NCBI Taxonomy" id="51655"/>
    <lineage>
        <taxon>Eukaryota</taxon>
        <taxon>Metazoa</taxon>
        <taxon>Ecdysozoa</taxon>
        <taxon>Arthropoda</taxon>
        <taxon>Hexapoda</taxon>
        <taxon>Insecta</taxon>
        <taxon>Pterygota</taxon>
        <taxon>Neoptera</taxon>
        <taxon>Endopterygota</taxon>
        <taxon>Lepidoptera</taxon>
        <taxon>Glossata</taxon>
        <taxon>Ditrysia</taxon>
        <taxon>Yponomeutoidea</taxon>
        <taxon>Plutellidae</taxon>
        <taxon>Plutella</taxon>
    </lineage>
</organism>
<keyword evidence="1" id="KW-0479">Metal-binding</keyword>
<sequence>MVGTKAIFCESRFGRPVIQLGRFRFNRRSDSHGPRGSWVCGKTAITGCRATLITLEDQIIKFKNEHNH</sequence>
<evidence type="ECO:0000313" key="6">
    <source>
        <dbReference type="Proteomes" id="UP000823941"/>
    </source>
</evidence>
<evidence type="ECO:0000256" key="2">
    <source>
        <dbReference type="ARBA" id="ARBA00022771"/>
    </source>
</evidence>
<evidence type="ECO:0000259" key="4">
    <source>
        <dbReference type="Pfam" id="PF04500"/>
    </source>
</evidence>
<dbReference type="Proteomes" id="UP000823941">
    <property type="component" value="Chromosome 6"/>
</dbReference>
<dbReference type="Gene3D" id="2.20.25.240">
    <property type="match status" value="1"/>
</dbReference>
<name>A0ABQ7QY02_PLUXY</name>
<keyword evidence="6" id="KW-1185">Reference proteome</keyword>
<dbReference type="Pfam" id="PF04500">
    <property type="entry name" value="FLYWCH"/>
    <property type="match status" value="1"/>
</dbReference>